<evidence type="ECO:0000313" key="3">
    <source>
        <dbReference type="EMBL" id="KAG6684833.1"/>
    </source>
</evidence>
<name>A0A922IWX8_CARIL</name>
<evidence type="ECO:0000313" key="4">
    <source>
        <dbReference type="Proteomes" id="UP000811246"/>
    </source>
</evidence>
<feature type="chain" id="PRO_5037918936" evidence="2">
    <location>
        <begin position="21"/>
        <end position="239"/>
    </location>
</feature>
<feature type="region of interest" description="Disordered" evidence="1">
    <location>
        <begin position="184"/>
        <end position="225"/>
    </location>
</feature>
<reference evidence="3" key="1">
    <citation type="submission" date="2021-01" db="EMBL/GenBank/DDBJ databases">
        <authorList>
            <person name="Lovell J.T."/>
            <person name="Bentley N."/>
            <person name="Bhattarai G."/>
            <person name="Jenkins J.W."/>
            <person name="Sreedasyam A."/>
            <person name="Alarcon Y."/>
            <person name="Bock C."/>
            <person name="Boston L."/>
            <person name="Carlson J."/>
            <person name="Cervantes K."/>
            <person name="Clermont K."/>
            <person name="Krom N."/>
            <person name="Kubenka K."/>
            <person name="Mamidi S."/>
            <person name="Mattison C."/>
            <person name="Monteros M."/>
            <person name="Pisani C."/>
            <person name="Plott C."/>
            <person name="Rajasekar S."/>
            <person name="Rhein H.S."/>
            <person name="Rohla C."/>
            <person name="Song M."/>
            <person name="Hilaire R.S."/>
            <person name="Shu S."/>
            <person name="Wells L."/>
            <person name="Wang X."/>
            <person name="Webber J."/>
            <person name="Heerema R.J."/>
            <person name="Klein P."/>
            <person name="Conner P."/>
            <person name="Grauke L."/>
            <person name="Grimwood J."/>
            <person name="Schmutz J."/>
            <person name="Randall J.J."/>
        </authorList>
    </citation>
    <scope>NUCLEOTIDE SEQUENCE</scope>
    <source>
        <tissue evidence="3">Leaf</tissue>
    </source>
</reference>
<evidence type="ECO:0000256" key="1">
    <source>
        <dbReference type="SAM" id="MobiDB-lite"/>
    </source>
</evidence>
<sequence length="239" mass="28136">MAKLVFAVTVSFFLFSLCHARISSDPIQNDAIVEEPKTVFFTFPQHDTKTTTRTTVLLPSEKHGSELPTMVEFKPKKTDPKLPGSDAKESETDSVHLTMVSFRPINRHFPRHSFPVTFHRGHHFRRHHHHHHHHIHELKPRFHGRDVPYGDDMILSDEKYSSSNRPLPRGGVRQIPVRWAKFGHEGPRFHHGHDDVEGREHMKKKKKRHHRSVEREEMEGQHDHEGGFMNKFRQFLMQF</sequence>
<accession>A0A922IWX8</accession>
<feature type="compositionally biased region" description="Basic and acidic residues" evidence="1">
    <location>
        <begin position="184"/>
        <end position="200"/>
    </location>
</feature>
<dbReference type="EMBL" id="CM031836">
    <property type="protein sequence ID" value="KAG6684833.1"/>
    <property type="molecule type" value="Genomic_DNA"/>
</dbReference>
<proteinExistence type="predicted"/>
<gene>
    <name evidence="3" type="ORF">I3842_12G082900</name>
</gene>
<feature type="compositionally biased region" description="Basic and acidic residues" evidence="1">
    <location>
        <begin position="213"/>
        <end position="225"/>
    </location>
</feature>
<keyword evidence="2" id="KW-0732">Signal</keyword>
<protein>
    <submittedName>
        <fullName evidence="3">Uncharacterized protein</fullName>
    </submittedName>
</protein>
<dbReference type="AlphaFoldDB" id="A0A922IWX8"/>
<dbReference type="Proteomes" id="UP000811246">
    <property type="component" value="Chromosome 12"/>
</dbReference>
<feature type="signal peptide" evidence="2">
    <location>
        <begin position="1"/>
        <end position="20"/>
    </location>
</feature>
<evidence type="ECO:0000256" key="2">
    <source>
        <dbReference type="SAM" id="SignalP"/>
    </source>
</evidence>
<feature type="compositionally biased region" description="Basic residues" evidence="1">
    <location>
        <begin position="201"/>
        <end position="212"/>
    </location>
</feature>
<organism evidence="3 4">
    <name type="scientific">Carya illinoinensis</name>
    <name type="common">Pecan</name>
    <dbReference type="NCBI Taxonomy" id="32201"/>
    <lineage>
        <taxon>Eukaryota</taxon>
        <taxon>Viridiplantae</taxon>
        <taxon>Streptophyta</taxon>
        <taxon>Embryophyta</taxon>
        <taxon>Tracheophyta</taxon>
        <taxon>Spermatophyta</taxon>
        <taxon>Magnoliopsida</taxon>
        <taxon>eudicotyledons</taxon>
        <taxon>Gunneridae</taxon>
        <taxon>Pentapetalae</taxon>
        <taxon>rosids</taxon>
        <taxon>fabids</taxon>
        <taxon>Fagales</taxon>
        <taxon>Juglandaceae</taxon>
        <taxon>Carya</taxon>
    </lineage>
</organism>
<comment type="caution">
    <text evidence="3">The sequence shown here is derived from an EMBL/GenBank/DDBJ whole genome shotgun (WGS) entry which is preliminary data.</text>
</comment>